<dbReference type="Gene3D" id="3.40.50.2020">
    <property type="match status" value="1"/>
</dbReference>
<dbReference type="CDD" id="cd06223">
    <property type="entry name" value="PRTases_typeI"/>
    <property type="match status" value="1"/>
</dbReference>
<evidence type="ECO:0000313" key="2">
    <source>
        <dbReference type="EMBL" id="GIF74243.1"/>
    </source>
</evidence>
<accession>A0ABQ4CTB4</accession>
<organism evidence="2 3">
    <name type="scientific">Asanoa siamensis</name>
    <dbReference type="NCBI Taxonomy" id="926357"/>
    <lineage>
        <taxon>Bacteria</taxon>
        <taxon>Bacillati</taxon>
        <taxon>Actinomycetota</taxon>
        <taxon>Actinomycetes</taxon>
        <taxon>Micromonosporales</taxon>
        <taxon>Micromonosporaceae</taxon>
        <taxon>Asanoa</taxon>
    </lineage>
</organism>
<evidence type="ECO:0000313" key="3">
    <source>
        <dbReference type="Proteomes" id="UP000604117"/>
    </source>
</evidence>
<dbReference type="RefSeq" id="WP_203714650.1">
    <property type="nucleotide sequence ID" value="NZ_BONE01000028.1"/>
</dbReference>
<gene>
    <name evidence="2" type="ORF">Asi02nite_37610</name>
</gene>
<comment type="similarity">
    <text evidence="1">Belongs to the ComF/GntX family.</text>
</comment>
<dbReference type="InterPro" id="IPR000836">
    <property type="entry name" value="PRTase_dom"/>
</dbReference>
<comment type="caution">
    <text evidence="2">The sequence shown here is derived from an EMBL/GenBank/DDBJ whole genome shotgun (WGS) entry which is preliminary data.</text>
</comment>
<keyword evidence="3" id="KW-1185">Reference proteome</keyword>
<sequence length="168" mass="18943">MHTSPLAEALREFKYGGKRTWRLVFGRLLLGWLEDHPRWAGRIDLILPNPSYRARTPYPHVELVLAAAAAADDQRRWPIHSSGLVKVQRTPRSAGGNSADKREAARRHAAAVRIRRGLRDELAGARVLLFDDVLTTGAQLDAVGRKLQQRWGVERVDGLVLARHPWQP</sequence>
<dbReference type="PANTHER" id="PTHR47505">
    <property type="entry name" value="DNA UTILIZATION PROTEIN YHGH"/>
    <property type="match status" value="1"/>
</dbReference>
<dbReference type="InterPro" id="IPR051910">
    <property type="entry name" value="ComF/GntX_DNA_util-trans"/>
</dbReference>
<dbReference type="PANTHER" id="PTHR47505:SF1">
    <property type="entry name" value="DNA UTILIZATION PROTEIN YHGH"/>
    <property type="match status" value="1"/>
</dbReference>
<reference evidence="2 3" key="1">
    <citation type="submission" date="2021-01" db="EMBL/GenBank/DDBJ databases">
        <title>Whole genome shotgun sequence of Asanoa siamensis NBRC 107932.</title>
        <authorList>
            <person name="Komaki H."/>
            <person name="Tamura T."/>
        </authorList>
    </citation>
    <scope>NUCLEOTIDE SEQUENCE [LARGE SCALE GENOMIC DNA]</scope>
    <source>
        <strain evidence="2 3">NBRC 107932</strain>
    </source>
</reference>
<protein>
    <recommendedName>
        <fullName evidence="4">ComF family protein</fullName>
    </recommendedName>
</protein>
<dbReference type="EMBL" id="BONE01000028">
    <property type="protein sequence ID" value="GIF74243.1"/>
    <property type="molecule type" value="Genomic_DNA"/>
</dbReference>
<evidence type="ECO:0000256" key="1">
    <source>
        <dbReference type="ARBA" id="ARBA00008007"/>
    </source>
</evidence>
<dbReference type="InterPro" id="IPR029057">
    <property type="entry name" value="PRTase-like"/>
</dbReference>
<evidence type="ECO:0008006" key="4">
    <source>
        <dbReference type="Google" id="ProtNLM"/>
    </source>
</evidence>
<dbReference type="Proteomes" id="UP000604117">
    <property type="component" value="Unassembled WGS sequence"/>
</dbReference>
<proteinExistence type="inferred from homology"/>
<name>A0ABQ4CTB4_9ACTN</name>
<dbReference type="SUPFAM" id="SSF53271">
    <property type="entry name" value="PRTase-like"/>
    <property type="match status" value="1"/>
</dbReference>